<proteinExistence type="predicted"/>
<feature type="signal peptide" evidence="1">
    <location>
        <begin position="1"/>
        <end position="26"/>
    </location>
</feature>
<comment type="caution">
    <text evidence="2">The sequence shown here is derived from an EMBL/GenBank/DDBJ whole genome shotgun (WGS) entry which is preliminary data.</text>
</comment>
<evidence type="ECO:0000256" key="1">
    <source>
        <dbReference type="SAM" id="SignalP"/>
    </source>
</evidence>
<dbReference type="RefSeq" id="WP_167237406.1">
    <property type="nucleotide sequence ID" value="NZ_WHJF01000029.1"/>
</dbReference>
<gene>
    <name evidence="2" type="ORF">F1735_13420</name>
</gene>
<accession>A0ABX0MKG5</accession>
<protein>
    <submittedName>
        <fullName evidence="2">Uncharacterized protein</fullName>
    </submittedName>
</protein>
<dbReference type="Proteomes" id="UP000610594">
    <property type="component" value="Unassembled WGS sequence"/>
</dbReference>
<evidence type="ECO:0000313" key="3">
    <source>
        <dbReference type="Proteomes" id="UP000610594"/>
    </source>
</evidence>
<dbReference type="EMBL" id="WHJF01000029">
    <property type="protein sequence ID" value="NHZ63293.1"/>
    <property type="molecule type" value="Genomic_DNA"/>
</dbReference>
<feature type="chain" id="PRO_5045657104" evidence="1">
    <location>
        <begin position="27"/>
        <end position="77"/>
    </location>
</feature>
<keyword evidence="1" id="KW-0732">Signal</keyword>
<name>A0ABX0MKG5_9BURK</name>
<sequence length="77" mass="8062">MSIHLPLCKLGVGLALALAVSTGALAQDKGVGPISVQKDLIDVAGSGHLRTFPCNGRKVEVQGYGQCIRLANFLLME</sequence>
<reference evidence="2 3" key="1">
    <citation type="submission" date="2019-10" db="EMBL/GenBank/DDBJ databases">
        <title>Taxonomy of Antarctic Massilia spp.: description of Massilia rubra sp. nov., Massilia aquatica sp. nov., Massilia mucilaginosa sp. nov., Massilia frigida sp. nov. isolated from streams, lakes and regoliths.</title>
        <authorList>
            <person name="Holochova P."/>
            <person name="Sedlacek I."/>
            <person name="Kralova S."/>
            <person name="Maslanova I."/>
            <person name="Busse H.-J."/>
            <person name="Stankova E."/>
            <person name="Vrbovska V."/>
            <person name="Kovarovic V."/>
            <person name="Bartak M."/>
            <person name="Svec P."/>
            <person name="Pantucek R."/>
        </authorList>
    </citation>
    <scope>NUCLEOTIDE SEQUENCE [LARGE SCALE GENOMIC DNA]</scope>
    <source>
        <strain evidence="2 3">CCM 8694</strain>
    </source>
</reference>
<keyword evidence="3" id="KW-1185">Reference proteome</keyword>
<evidence type="ECO:0000313" key="2">
    <source>
        <dbReference type="EMBL" id="NHZ63293.1"/>
    </source>
</evidence>
<organism evidence="2 3">
    <name type="scientific">Massilia genomosp. 1</name>
    <dbReference type="NCBI Taxonomy" id="2609280"/>
    <lineage>
        <taxon>Bacteria</taxon>
        <taxon>Pseudomonadati</taxon>
        <taxon>Pseudomonadota</taxon>
        <taxon>Betaproteobacteria</taxon>
        <taxon>Burkholderiales</taxon>
        <taxon>Oxalobacteraceae</taxon>
        <taxon>Telluria group</taxon>
        <taxon>Massilia</taxon>
    </lineage>
</organism>